<gene>
    <name evidence="2" type="ORF">HETSPECPRED_007545</name>
</gene>
<protein>
    <submittedName>
        <fullName evidence="2">Uncharacterized protein</fullName>
    </submittedName>
</protein>
<dbReference type="Proteomes" id="UP000664521">
    <property type="component" value="Unassembled WGS sequence"/>
</dbReference>
<accession>A0A8H3FQ07</accession>
<dbReference type="AlphaFoldDB" id="A0A8H3FQ07"/>
<organism evidence="2 3">
    <name type="scientific">Heterodermia speciosa</name>
    <dbReference type="NCBI Taxonomy" id="116794"/>
    <lineage>
        <taxon>Eukaryota</taxon>
        <taxon>Fungi</taxon>
        <taxon>Dikarya</taxon>
        <taxon>Ascomycota</taxon>
        <taxon>Pezizomycotina</taxon>
        <taxon>Lecanoromycetes</taxon>
        <taxon>OSLEUM clade</taxon>
        <taxon>Lecanoromycetidae</taxon>
        <taxon>Caliciales</taxon>
        <taxon>Physciaceae</taxon>
        <taxon>Heterodermia</taxon>
    </lineage>
</organism>
<dbReference type="OrthoDB" id="5379496at2759"/>
<sequence length="193" mass="21293">MPTPIIPKSSAAQPRSQPPRDTLSQSQISTKAQATTSSFTTERDTPHTHEQRSERSSAYLKSFGTSTYPQTSASGGLQSQKLPNGSLATSRSNRMDRELLNIGAQFDGIDIINGRRGISQSDPVLMCPYHGRISQKKTQDHNIGRGSGPMDRYLAEGSSDRSSMLQQRYHEGSNARQTCRCTETMQSEGRTRK</sequence>
<comment type="caution">
    <text evidence="2">The sequence shown here is derived from an EMBL/GenBank/DDBJ whole genome shotgun (WGS) entry which is preliminary data.</text>
</comment>
<feature type="region of interest" description="Disordered" evidence="1">
    <location>
        <begin position="156"/>
        <end position="193"/>
    </location>
</feature>
<evidence type="ECO:0000313" key="2">
    <source>
        <dbReference type="EMBL" id="CAF9930101.1"/>
    </source>
</evidence>
<proteinExistence type="predicted"/>
<name>A0A8H3FQ07_9LECA</name>
<feature type="compositionally biased region" description="Polar residues" evidence="1">
    <location>
        <begin position="63"/>
        <end position="89"/>
    </location>
</feature>
<dbReference type="EMBL" id="CAJPDS010000054">
    <property type="protein sequence ID" value="CAF9930101.1"/>
    <property type="molecule type" value="Genomic_DNA"/>
</dbReference>
<evidence type="ECO:0000256" key="1">
    <source>
        <dbReference type="SAM" id="MobiDB-lite"/>
    </source>
</evidence>
<feature type="region of interest" description="Disordered" evidence="1">
    <location>
        <begin position="1"/>
        <end position="89"/>
    </location>
</feature>
<reference evidence="2" key="1">
    <citation type="submission" date="2021-03" db="EMBL/GenBank/DDBJ databases">
        <authorList>
            <person name="Tagirdzhanova G."/>
        </authorList>
    </citation>
    <scope>NUCLEOTIDE SEQUENCE</scope>
</reference>
<feature type="compositionally biased region" description="Polar residues" evidence="1">
    <location>
        <begin position="22"/>
        <end position="40"/>
    </location>
</feature>
<feature type="compositionally biased region" description="Basic and acidic residues" evidence="1">
    <location>
        <begin position="41"/>
        <end position="55"/>
    </location>
</feature>
<evidence type="ECO:0000313" key="3">
    <source>
        <dbReference type="Proteomes" id="UP000664521"/>
    </source>
</evidence>
<feature type="compositionally biased region" description="Polar residues" evidence="1">
    <location>
        <begin position="174"/>
        <end position="193"/>
    </location>
</feature>
<keyword evidence="3" id="KW-1185">Reference proteome</keyword>